<gene>
    <name evidence="1" type="ORF">PR048_016311</name>
</gene>
<evidence type="ECO:0000313" key="1">
    <source>
        <dbReference type="EMBL" id="KAJ8884454.1"/>
    </source>
</evidence>
<dbReference type="EMBL" id="JARBHB010000005">
    <property type="protein sequence ID" value="KAJ8884454.1"/>
    <property type="molecule type" value="Genomic_DNA"/>
</dbReference>
<proteinExistence type="predicted"/>
<comment type="caution">
    <text evidence="1">The sequence shown here is derived from an EMBL/GenBank/DDBJ whole genome shotgun (WGS) entry which is preliminary data.</text>
</comment>
<dbReference type="Proteomes" id="UP001159363">
    <property type="component" value="Chromosome 4"/>
</dbReference>
<sequence>MDALLVKKNVFKANVASAEKAIEKTVGDVGAITDKEYDTHEEDLDKTQERLTVLLVKSADSEIRKMFEVKWQVIAAMLPKLQLLPFGRNLQEWLLFKDLFQAGVYNNKNWIGAQKNYISSANYSDAWTRLNARYENKCELVDTLKNSFCSLWCSRNLL</sequence>
<reference evidence="1 2" key="1">
    <citation type="submission" date="2023-02" db="EMBL/GenBank/DDBJ databases">
        <title>LHISI_Scaffold_Assembly.</title>
        <authorList>
            <person name="Stuart O.P."/>
            <person name="Cleave R."/>
            <person name="Magrath M.J.L."/>
            <person name="Mikheyev A.S."/>
        </authorList>
    </citation>
    <scope>NUCLEOTIDE SEQUENCE [LARGE SCALE GENOMIC DNA]</scope>
    <source>
        <strain evidence="1">Daus_M_001</strain>
        <tissue evidence="1">Leg muscle</tissue>
    </source>
</reference>
<name>A0ABQ9HJT4_9NEOP</name>
<evidence type="ECO:0000313" key="2">
    <source>
        <dbReference type="Proteomes" id="UP001159363"/>
    </source>
</evidence>
<keyword evidence="2" id="KW-1185">Reference proteome</keyword>
<organism evidence="1 2">
    <name type="scientific">Dryococelus australis</name>
    <dbReference type="NCBI Taxonomy" id="614101"/>
    <lineage>
        <taxon>Eukaryota</taxon>
        <taxon>Metazoa</taxon>
        <taxon>Ecdysozoa</taxon>
        <taxon>Arthropoda</taxon>
        <taxon>Hexapoda</taxon>
        <taxon>Insecta</taxon>
        <taxon>Pterygota</taxon>
        <taxon>Neoptera</taxon>
        <taxon>Polyneoptera</taxon>
        <taxon>Phasmatodea</taxon>
        <taxon>Verophasmatodea</taxon>
        <taxon>Anareolatae</taxon>
        <taxon>Phasmatidae</taxon>
        <taxon>Eurycanthinae</taxon>
        <taxon>Dryococelus</taxon>
    </lineage>
</organism>
<protein>
    <submittedName>
        <fullName evidence="1">Uncharacterized protein</fullName>
    </submittedName>
</protein>
<accession>A0ABQ9HJT4</accession>